<dbReference type="PANTHER" id="PTHR43420">
    <property type="entry name" value="ACETYLTRANSFERASE"/>
    <property type="match status" value="1"/>
</dbReference>
<dbReference type="EC" id="2.3.1.-" evidence="4"/>
<dbReference type="CDD" id="cd04301">
    <property type="entry name" value="NAT_SF"/>
    <property type="match status" value="1"/>
</dbReference>
<dbReference type="InterPro" id="IPR016181">
    <property type="entry name" value="Acyl_CoA_acyltransferase"/>
</dbReference>
<dbReference type="GO" id="GO:0016746">
    <property type="term" value="F:acyltransferase activity"/>
    <property type="evidence" value="ECO:0007669"/>
    <property type="project" value="UniProtKB-KW"/>
</dbReference>
<dbReference type="EMBL" id="JBHUMY010000012">
    <property type="protein sequence ID" value="MFD2661250.1"/>
    <property type="molecule type" value="Genomic_DNA"/>
</dbReference>
<dbReference type="Pfam" id="PF00583">
    <property type="entry name" value="Acetyltransf_1"/>
    <property type="match status" value="1"/>
</dbReference>
<keyword evidence="5" id="KW-1185">Reference proteome</keyword>
<gene>
    <name evidence="4" type="ORF">ACFSW5_13415</name>
</gene>
<dbReference type="Proteomes" id="UP001597493">
    <property type="component" value="Unassembled WGS sequence"/>
</dbReference>
<name>A0ABW5QYZ2_9BACL</name>
<evidence type="ECO:0000313" key="5">
    <source>
        <dbReference type="Proteomes" id="UP001597493"/>
    </source>
</evidence>
<dbReference type="PROSITE" id="PS51186">
    <property type="entry name" value="GNAT"/>
    <property type="match status" value="2"/>
</dbReference>
<evidence type="ECO:0000256" key="2">
    <source>
        <dbReference type="ARBA" id="ARBA00023315"/>
    </source>
</evidence>
<dbReference type="InterPro" id="IPR000182">
    <property type="entry name" value="GNAT_dom"/>
</dbReference>
<dbReference type="InterPro" id="IPR050680">
    <property type="entry name" value="YpeA/RimI_acetyltransf"/>
</dbReference>
<keyword evidence="2 4" id="KW-0012">Acyltransferase</keyword>
<feature type="domain" description="N-acetyltransferase" evidence="3">
    <location>
        <begin position="13"/>
        <end position="153"/>
    </location>
</feature>
<accession>A0ABW5QYZ2</accession>
<organism evidence="4 5">
    <name type="scientific">Paenibacillus thailandensis</name>
    <dbReference type="NCBI Taxonomy" id="393250"/>
    <lineage>
        <taxon>Bacteria</taxon>
        <taxon>Bacillati</taxon>
        <taxon>Bacillota</taxon>
        <taxon>Bacilli</taxon>
        <taxon>Bacillales</taxon>
        <taxon>Paenibacillaceae</taxon>
        <taxon>Paenibacillus</taxon>
    </lineage>
</organism>
<evidence type="ECO:0000256" key="1">
    <source>
        <dbReference type="ARBA" id="ARBA00022679"/>
    </source>
</evidence>
<keyword evidence="1 4" id="KW-0808">Transferase</keyword>
<dbReference type="SUPFAM" id="SSF55729">
    <property type="entry name" value="Acyl-CoA N-acyltransferases (Nat)"/>
    <property type="match status" value="2"/>
</dbReference>
<sequence>MESVEKGWTVRHPRLEDAREITDMIALCDVEDYGVPDITLEDLLEAWSFINYETDAWVAIASNGKIAGYAFVEKRGADRIDGCVFEHPEYADAEVGTQLLSLAEARAAHYAESNAGMRFIQQVAYANQKARRRLESGGYTFVRLYERMVADLNDLPGEVASLPAGLILRSFVPDRDERALYETYTDSFRDCWGYCPAEYDEWIRERKGERYDPALWFIVWAAEKPAAFLLGNIQEDGLFIELLGVKREWRGRGIGLALLQRAFEIGRKRGQTSVMLNVDSDSLTGANFLYAKAGMRPAFQIALYAKTLN</sequence>
<evidence type="ECO:0000313" key="4">
    <source>
        <dbReference type="EMBL" id="MFD2661250.1"/>
    </source>
</evidence>
<reference evidence="5" key="1">
    <citation type="journal article" date="2019" name="Int. J. Syst. Evol. Microbiol.">
        <title>The Global Catalogue of Microorganisms (GCM) 10K type strain sequencing project: providing services to taxonomists for standard genome sequencing and annotation.</title>
        <authorList>
            <consortium name="The Broad Institute Genomics Platform"/>
            <consortium name="The Broad Institute Genome Sequencing Center for Infectious Disease"/>
            <person name="Wu L."/>
            <person name="Ma J."/>
        </authorList>
    </citation>
    <scope>NUCLEOTIDE SEQUENCE [LARGE SCALE GENOMIC DNA]</scope>
    <source>
        <strain evidence="5">TISTR 1827</strain>
    </source>
</reference>
<dbReference type="RefSeq" id="WP_379273768.1">
    <property type="nucleotide sequence ID" value="NZ_JBHUGT010000024.1"/>
</dbReference>
<dbReference type="Gene3D" id="3.40.630.30">
    <property type="match status" value="1"/>
</dbReference>
<feature type="domain" description="N-acetyltransferase" evidence="3">
    <location>
        <begin position="166"/>
        <end position="309"/>
    </location>
</feature>
<protein>
    <submittedName>
        <fullName evidence="4">GNAT family N-acetyltransferase</fullName>
        <ecNumber evidence="4">2.3.1.-</ecNumber>
    </submittedName>
</protein>
<comment type="caution">
    <text evidence="4">The sequence shown here is derived from an EMBL/GenBank/DDBJ whole genome shotgun (WGS) entry which is preliminary data.</text>
</comment>
<proteinExistence type="predicted"/>
<evidence type="ECO:0000259" key="3">
    <source>
        <dbReference type="PROSITE" id="PS51186"/>
    </source>
</evidence>